<name>A0ABD5WGT6_9EURY</name>
<dbReference type="RefSeq" id="WP_276279166.1">
    <property type="nucleotide sequence ID" value="NZ_CP119809.1"/>
</dbReference>
<gene>
    <name evidence="2" type="ORF">ACFQJ6_05935</name>
</gene>
<evidence type="ECO:0000313" key="3">
    <source>
        <dbReference type="Proteomes" id="UP001596407"/>
    </source>
</evidence>
<dbReference type="AlphaFoldDB" id="A0ABD5WGT6"/>
<sequence>MSHRDIGYDADADSEYECLHCGEIVSEDSHPGTCSDCGTAMRNRQMPYE</sequence>
<protein>
    <submittedName>
        <fullName evidence="2">Rubrerythrin-like domain-containing protein</fullName>
    </submittedName>
</protein>
<keyword evidence="3" id="KW-1185">Reference proteome</keyword>
<proteinExistence type="predicted"/>
<dbReference type="SUPFAM" id="SSF57802">
    <property type="entry name" value="Rubredoxin-like"/>
    <property type="match status" value="1"/>
</dbReference>
<feature type="domain" description="DUF7129" evidence="1">
    <location>
        <begin position="11"/>
        <end position="49"/>
    </location>
</feature>
<comment type="caution">
    <text evidence="2">The sequence shown here is derived from an EMBL/GenBank/DDBJ whole genome shotgun (WGS) entry which is preliminary data.</text>
</comment>
<dbReference type="EMBL" id="JBHSZH010000005">
    <property type="protein sequence ID" value="MFC7079751.1"/>
    <property type="molecule type" value="Genomic_DNA"/>
</dbReference>
<dbReference type="Proteomes" id="UP001596407">
    <property type="component" value="Unassembled WGS sequence"/>
</dbReference>
<dbReference type="InterPro" id="IPR055553">
    <property type="entry name" value="DUF7129"/>
</dbReference>
<evidence type="ECO:0000313" key="2">
    <source>
        <dbReference type="EMBL" id="MFC7079751.1"/>
    </source>
</evidence>
<dbReference type="Pfam" id="PF23455">
    <property type="entry name" value="DUF7129"/>
    <property type="match status" value="1"/>
</dbReference>
<reference evidence="2 3" key="1">
    <citation type="journal article" date="2019" name="Int. J. Syst. Evol. Microbiol.">
        <title>The Global Catalogue of Microorganisms (GCM) 10K type strain sequencing project: providing services to taxonomists for standard genome sequencing and annotation.</title>
        <authorList>
            <consortium name="The Broad Institute Genomics Platform"/>
            <consortium name="The Broad Institute Genome Sequencing Center for Infectious Disease"/>
            <person name="Wu L."/>
            <person name="Ma J."/>
        </authorList>
    </citation>
    <scope>NUCLEOTIDE SEQUENCE [LARGE SCALE GENOMIC DNA]</scope>
    <source>
        <strain evidence="2 3">DT72</strain>
    </source>
</reference>
<organism evidence="2 3">
    <name type="scientific">Halorussus caseinilyticus</name>
    <dbReference type="NCBI Taxonomy" id="3034025"/>
    <lineage>
        <taxon>Archaea</taxon>
        <taxon>Methanobacteriati</taxon>
        <taxon>Methanobacteriota</taxon>
        <taxon>Stenosarchaea group</taxon>
        <taxon>Halobacteria</taxon>
        <taxon>Halobacteriales</taxon>
        <taxon>Haladaptataceae</taxon>
        <taxon>Halorussus</taxon>
    </lineage>
</organism>
<dbReference type="NCBIfam" id="NF033497">
    <property type="entry name" value="rubre_like_arch"/>
    <property type="match status" value="1"/>
</dbReference>
<dbReference type="GeneID" id="79303727"/>
<accession>A0ABD5WGT6</accession>
<evidence type="ECO:0000259" key="1">
    <source>
        <dbReference type="Pfam" id="PF23455"/>
    </source>
</evidence>